<sequence length="105" mass="10743">MVVGHGLQQGQAPGAVVAEVFLRDGHALAHQGKGGEVDHRLDFLSGKDAVQKGAVGHVPFIEPPALERGPVPLGEIVGHHHIGATVQQGSDTVAADIAGAAGYKY</sequence>
<reference evidence="1" key="1">
    <citation type="submission" date="2019-08" db="EMBL/GenBank/DDBJ databases">
        <authorList>
            <person name="Kucharzyk K."/>
            <person name="Murdoch R.W."/>
            <person name="Higgins S."/>
            <person name="Loffler F."/>
        </authorList>
    </citation>
    <scope>NUCLEOTIDE SEQUENCE</scope>
</reference>
<dbReference type="EMBL" id="VSSQ01033590">
    <property type="protein sequence ID" value="MPM85239.1"/>
    <property type="molecule type" value="Genomic_DNA"/>
</dbReference>
<comment type="caution">
    <text evidence="1">The sequence shown here is derived from an EMBL/GenBank/DDBJ whole genome shotgun (WGS) entry which is preliminary data.</text>
</comment>
<proteinExistence type="predicted"/>
<protein>
    <submittedName>
        <fullName evidence="1">Uncharacterized protein</fullName>
    </submittedName>
</protein>
<name>A0A645D7P1_9ZZZZ</name>
<dbReference type="AlphaFoldDB" id="A0A645D7P1"/>
<organism evidence="1">
    <name type="scientific">bioreactor metagenome</name>
    <dbReference type="NCBI Taxonomy" id="1076179"/>
    <lineage>
        <taxon>unclassified sequences</taxon>
        <taxon>metagenomes</taxon>
        <taxon>ecological metagenomes</taxon>
    </lineage>
</organism>
<gene>
    <name evidence="1" type="ORF">SDC9_132317</name>
</gene>
<accession>A0A645D7P1</accession>
<evidence type="ECO:0000313" key="1">
    <source>
        <dbReference type="EMBL" id="MPM85239.1"/>
    </source>
</evidence>